<name>A0AA38Z1L9_VITRO</name>
<dbReference type="EMBL" id="JARBHA010000015">
    <property type="protein sequence ID" value="KAJ9680457.1"/>
    <property type="molecule type" value="Genomic_DNA"/>
</dbReference>
<protein>
    <submittedName>
        <fullName evidence="2">Uncharacterized protein</fullName>
    </submittedName>
</protein>
<evidence type="ECO:0000313" key="3">
    <source>
        <dbReference type="Proteomes" id="UP001168098"/>
    </source>
</evidence>
<dbReference type="Proteomes" id="UP001168098">
    <property type="component" value="Unassembled WGS sequence"/>
</dbReference>
<sequence>MSAARHGLAPQVGLLPSDVVTASFRWWCHHLAMGNHRSSDDSGKLSTSFEDSSGTAAGAAPRVTRLQTTLFGAA</sequence>
<reference evidence="2 3" key="1">
    <citation type="journal article" date="2023" name="BMC Biotechnol.">
        <title>Vitis rotundifolia cv Carlos genome sequencing.</title>
        <authorList>
            <person name="Huff M."/>
            <person name="Hulse-Kemp A."/>
            <person name="Scheffler B."/>
            <person name="Youngblood R."/>
            <person name="Simpson S."/>
            <person name="Babiker E."/>
            <person name="Staton M."/>
        </authorList>
    </citation>
    <scope>NUCLEOTIDE SEQUENCE [LARGE SCALE GENOMIC DNA]</scope>
    <source>
        <tissue evidence="2">Leaf</tissue>
    </source>
</reference>
<dbReference type="AlphaFoldDB" id="A0AA38Z1L9"/>
<accession>A0AA38Z1L9</accession>
<evidence type="ECO:0000256" key="1">
    <source>
        <dbReference type="SAM" id="MobiDB-lite"/>
    </source>
</evidence>
<evidence type="ECO:0000313" key="2">
    <source>
        <dbReference type="EMBL" id="KAJ9680457.1"/>
    </source>
</evidence>
<keyword evidence="3" id="KW-1185">Reference proteome</keyword>
<proteinExistence type="predicted"/>
<feature type="compositionally biased region" description="Polar residues" evidence="1">
    <location>
        <begin position="44"/>
        <end position="55"/>
    </location>
</feature>
<feature type="region of interest" description="Disordered" evidence="1">
    <location>
        <begin position="35"/>
        <end position="61"/>
    </location>
</feature>
<comment type="caution">
    <text evidence="2">The sequence shown here is derived from an EMBL/GenBank/DDBJ whole genome shotgun (WGS) entry which is preliminary data.</text>
</comment>
<organism evidence="2 3">
    <name type="scientific">Vitis rotundifolia</name>
    <name type="common">Muscadine grape</name>
    <dbReference type="NCBI Taxonomy" id="103349"/>
    <lineage>
        <taxon>Eukaryota</taxon>
        <taxon>Viridiplantae</taxon>
        <taxon>Streptophyta</taxon>
        <taxon>Embryophyta</taxon>
        <taxon>Tracheophyta</taxon>
        <taxon>Spermatophyta</taxon>
        <taxon>Magnoliopsida</taxon>
        <taxon>eudicotyledons</taxon>
        <taxon>Gunneridae</taxon>
        <taxon>Pentapetalae</taxon>
        <taxon>rosids</taxon>
        <taxon>Vitales</taxon>
        <taxon>Vitaceae</taxon>
        <taxon>Viteae</taxon>
        <taxon>Vitis</taxon>
    </lineage>
</organism>
<gene>
    <name evidence="2" type="ORF">PVL29_019707</name>
</gene>